<sequence length="82" mass="9688">MPQFLAQLLQWDKVELSKFLSKQKKKKRWPQLVNRRSLSPFSEMSPRAAEECFLADALAKEIVRRREDPHRIEAMGERYGAD</sequence>
<evidence type="ECO:0000313" key="2">
    <source>
        <dbReference type="Proteomes" id="UP001054945"/>
    </source>
</evidence>
<accession>A0AAV4MZE7</accession>
<evidence type="ECO:0000313" key="1">
    <source>
        <dbReference type="EMBL" id="GIX77103.1"/>
    </source>
</evidence>
<keyword evidence="2" id="KW-1185">Reference proteome</keyword>
<dbReference type="EMBL" id="BPLR01002719">
    <property type="protein sequence ID" value="GIX77103.1"/>
    <property type="molecule type" value="Genomic_DNA"/>
</dbReference>
<dbReference type="Proteomes" id="UP001054945">
    <property type="component" value="Unassembled WGS sequence"/>
</dbReference>
<gene>
    <name evidence="1" type="ORF">CEXT_51081</name>
</gene>
<comment type="caution">
    <text evidence="1">The sequence shown here is derived from an EMBL/GenBank/DDBJ whole genome shotgun (WGS) entry which is preliminary data.</text>
</comment>
<reference evidence="1 2" key="1">
    <citation type="submission" date="2021-06" db="EMBL/GenBank/DDBJ databases">
        <title>Caerostris extrusa draft genome.</title>
        <authorList>
            <person name="Kono N."/>
            <person name="Arakawa K."/>
        </authorList>
    </citation>
    <scope>NUCLEOTIDE SEQUENCE [LARGE SCALE GENOMIC DNA]</scope>
</reference>
<name>A0AAV4MZE7_CAEEX</name>
<organism evidence="1 2">
    <name type="scientific">Caerostris extrusa</name>
    <name type="common">Bark spider</name>
    <name type="synonym">Caerostris bankana</name>
    <dbReference type="NCBI Taxonomy" id="172846"/>
    <lineage>
        <taxon>Eukaryota</taxon>
        <taxon>Metazoa</taxon>
        <taxon>Ecdysozoa</taxon>
        <taxon>Arthropoda</taxon>
        <taxon>Chelicerata</taxon>
        <taxon>Arachnida</taxon>
        <taxon>Araneae</taxon>
        <taxon>Araneomorphae</taxon>
        <taxon>Entelegynae</taxon>
        <taxon>Araneoidea</taxon>
        <taxon>Araneidae</taxon>
        <taxon>Caerostris</taxon>
    </lineage>
</organism>
<protein>
    <submittedName>
        <fullName evidence="1">Uncharacterized protein</fullName>
    </submittedName>
</protein>
<dbReference type="AlphaFoldDB" id="A0AAV4MZE7"/>
<proteinExistence type="predicted"/>